<feature type="active site" evidence="5">
    <location>
        <position position="49"/>
    </location>
</feature>
<dbReference type="PROSITE" id="PS00151">
    <property type="entry name" value="ACYLPHOSPHATASE_2"/>
    <property type="match status" value="1"/>
</dbReference>
<dbReference type="PANTHER" id="PTHR47268:SF4">
    <property type="entry name" value="ACYLPHOSPHATASE"/>
    <property type="match status" value="1"/>
</dbReference>
<dbReference type="PROSITE" id="PS00150">
    <property type="entry name" value="ACYLPHOSPHATASE_1"/>
    <property type="match status" value="1"/>
</dbReference>
<dbReference type="InterPro" id="IPR001792">
    <property type="entry name" value="Acylphosphatase-like_dom"/>
</dbReference>
<name>A0ABP9SS85_9ACTN</name>
<dbReference type="EMBL" id="BAABJQ010000042">
    <property type="protein sequence ID" value="GAA5200338.1"/>
    <property type="molecule type" value="Genomic_DNA"/>
</dbReference>
<evidence type="ECO:0000256" key="3">
    <source>
        <dbReference type="ARBA" id="ARBA00015991"/>
    </source>
</evidence>
<evidence type="ECO:0000256" key="6">
    <source>
        <dbReference type="RuleBase" id="RU000553"/>
    </source>
</evidence>
<comment type="catalytic activity">
    <reaction evidence="4 5 6">
        <text>an acyl phosphate + H2O = a carboxylate + phosphate + H(+)</text>
        <dbReference type="Rhea" id="RHEA:14965"/>
        <dbReference type="ChEBI" id="CHEBI:15377"/>
        <dbReference type="ChEBI" id="CHEBI:15378"/>
        <dbReference type="ChEBI" id="CHEBI:29067"/>
        <dbReference type="ChEBI" id="CHEBI:43474"/>
        <dbReference type="ChEBI" id="CHEBI:59918"/>
        <dbReference type="EC" id="3.6.1.7"/>
    </reaction>
</comment>
<reference evidence="10" key="1">
    <citation type="journal article" date="2019" name="Int. J. Syst. Evol. Microbiol.">
        <title>The Global Catalogue of Microorganisms (GCM) 10K type strain sequencing project: providing services to taxonomists for standard genome sequencing and annotation.</title>
        <authorList>
            <consortium name="The Broad Institute Genomics Platform"/>
            <consortium name="The Broad Institute Genome Sequencing Center for Infectious Disease"/>
            <person name="Wu L."/>
            <person name="Ma J."/>
        </authorList>
    </citation>
    <scope>NUCLEOTIDE SEQUENCE [LARGE SCALE GENOMIC DNA]</scope>
    <source>
        <strain evidence="10">JCM 18304</strain>
    </source>
</reference>
<comment type="similarity">
    <text evidence="1 7">Belongs to the acylphosphatase family.</text>
</comment>
<evidence type="ECO:0000256" key="4">
    <source>
        <dbReference type="ARBA" id="ARBA00047645"/>
    </source>
</evidence>
<gene>
    <name evidence="9" type="ORF">GCM10023322_78020</name>
</gene>
<sequence>MPGRAAGGPYAGPVIRTRVLVGGRVQGVSFRESCRGLAQRHGVTGWVRNRPDGRVEAVFEGPADDVRDLVEWMRHGPESAVVEDIVVRDEQPEGLDGFVIGATSSATGR</sequence>
<dbReference type="Pfam" id="PF00708">
    <property type="entry name" value="Acylphosphatase"/>
    <property type="match status" value="1"/>
</dbReference>
<dbReference type="Proteomes" id="UP001501570">
    <property type="component" value="Unassembled WGS sequence"/>
</dbReference>
<dbReference type="EC" id="3.6.1.7" evidence="2 5"/>
<organism evidence="9 10">
    <name type="scientific">Rugosimonospora acidiphila</name>
    <dbReference type="NCBI Taxonomy" id="556531"/>
    <lineage>
        <taxon>Bacteria</taxon>
        <taxon>Bacillati</taxon>
        <taxon>Actinomycetota</taxon>
        <taxon>Actinomycetes</taxon>
        <taxon>Micromonosporales</taxon>
        <taxon>Micromonosporaceae</taxon>
        <taxon>Rugosimonospora</taxon>
    </lineage>
</organism>
<evidence type="ECO:0000256" key="2">
    <source>
        <dbReference type="ARBA" id="ARBA00012150"/>
    </source>
</evidence>
<dbReference type="PANTHER" id="PTHR47268">
    <property type="entry name" value="ACYLPHOSPHATASE"/>
    <property type="match status" value="1"/>
</dbReference>
<protein>
    <recommendedName>
        <fullName evidence="3 5">Acylphosphatase</fullName>
        <ecNumber evidence="2 5">3.6.1.7</ecNumber>
    </recommendedName>
</protein>
<dbReference type="InterPro" id="IPR036046">
    <property type="entry name" value="Acylphosphatase-like_dom_sf"/>
</dbReference>
<keyword evidence="5 6" id="KW-0378">Hydrolase</keyword>
<dbReference type="SUPFAM" id="SSF54975">
    <property type="entry name" value="Acylphosphatase/BLUF domain-like"/>
    <property type="match status" value="1"/>
</dbReference>
<comment type="caution">
    <text evidence="9">The sequence shown here is derived from an EMBL/GenBank/DDBJ whole genome shotgun (WGS) entry which is preliminary data.</text>
</comment>
<evidence type="ECO:0000256" key="7">
    <source>
        <dbReference type="RuleBase" id="RU004168"/>
    </source>
</evidence>
<evidence type="ECO:0000313" key="10">
    <source>
        <dbReference type="Proteomes" id="UP001501570"/>
    </source>
</evidence>
<dbReference type="InterPro" id="IPR017968">
    <property type="entry name" value="Acylphosphatase_CS"/>
</dbReference>
<dbReference type="PROSITE" id="PS51160">
    <property type="entry name" value="ACYLPHOSPHATASE_3"/>
    <property type="match status" value="1"/>
</dbReference>
<dbReference type="InterPro" id="IPR020456">
    <property type="entry name" value="Acylphosphatase"/>
</dbReference>
<proteinExistence type="inferred from homology"/>
<evidence type="ECO:0000256" key="1">
    <source>
        <dbReference type="ARBA" id="ARBA00005614"/>
    </source>
</evidence>
<dbReference type="PRINTS" id="PR00112">
    <property type="entry name" value="ACYLPHPHTASE"/>
</dbReference>
<evidence type="ECO:0000259" key="8">
    <source>
        <dbReference type="PROSITE" id="PS51160"/>
    </source>
</evidence>
<feature type="domain" description="Acylphosphatase-like" evidence="8">
    <location>
        <begin position="16"/>
        <end position="102"/>
    </location>
</feature>
<accession>A0ABP9SS85</accession>
<evidence type="ECO:0000256" key="5">
    <source>
        <dbReference type="PROSITE-ProRule" id="PRU00520"/>
    </source>
</evidence>
<evidence type="ECO:0000313" key="9">
    <source>
        <dbReference type="EMBL" id="GAA5200338.1"/>
    </source>
</evidence>
<feature type="active site" evidence="5">
    <location>
        <position position="31"/>
    </location>
</feature>
<keyword evidence="10" id="KW-1185">Reference proteome</keyword>
<dbReference type="Gene3D" id="3.30.70.100">
    <property type="match status" value="1"/>
</dbReference>